<evidence type="ECO:0000256" key="2">
    <source>
        <dbReference type="ARBA" id="ARBA00022475"/>
    </source>
</evidence>
<keyword evidence="7" id="KW-0282">Flagellum</keyword>
<evidence type="ECO:0000256" key="4">
    <source>
        <dbReference type="ARBA" id="ARBA00022989"/>
    </source>
</evidence>
<comment type="subcellular location">
    <subcellularLocation>
        <location evidence="1">Cell membrane</location>
    </subcellularLocation>
</comment>
<evidence type="ECO:0000313" key="7">
    <source>
        <dbReference type="EMBL" id="TMQ62611.1"/>
    </source>
</evidence>
<evidence type="ECO:0000313" key="8">
    <source>
        <dbReference type="Proteomes" id="UP000317691"/>
    </source>
</evidence>
<comment type="caution">
    <text evidence="7">The sequence shown here is derived from an EMBL/GenBank/DDBJ whole genome shotgun (WGS) entry which is preliminary data.</text>
</comment>
<name>A0A538TG65_UNCEI</name>
<evidence type="ECO:0000256" key="1">
    <source>
        <dbReference type="ARBA" id="ARBA00004236"/>
    </source>
</evidence>
<dbReference type="InterPro" id="IPR022781">
    <property type="entry name" value="Flagellar_biosynth_FliO"/>
</dbReference>
<evidence type="ECO:0000256" key="3">
    <source>
        <dbReference type="ARBA" id="ARBA00022692"/>
    </source>
</evidence>
<dbReference type="Pfam" id="PF04347">
    <property type="entry name" value="FliO"/>
    <property type="match status" value="1"/>
</dbReference>
<evidence type="ECO:0000256" key="5">
    <source>
        <dbReference type="ARBA" id="ARBA00023136"/>
    </source>
</evidence>
<dbReference type="GO" id="GO:0016020">
    <property type="term" value="C:membrane"/>
    <property type="evidence" value="ECO:0007669"/>
    <property type="project" value="InterPro"/>
</dbReference>
<keyword evidence="7" id="KW-0969">Cilium</keyword>
<accession>A0A538TG65</accession>
<evidence type="ECO:0000256" key="6">
    <source>
        <dbReference type="SAM" id="Phobius"/>
    </source>
</evidence>
<keyword evidence="5 6" id="KW-0472">Membrane</keyword>
<gene>
    <name evidence="7" type="ORF">E6K79_12005</name>
</gene>
<dbReference type="Proteomes" id="UP000317691">
    <property type="component" value="Unassembled WGS sequence"/>
</dbReference>
<dbReference type="AlphaFoldDB" id="A0A538TG65"/>
<sequence>MSATLIYTIAIAVGAITLVGATRVFWRRNEHVDDASMEVPPEIRLLTRARMGRGRTLVVIEVEGRRILLGSTREQWTALADLGAASLRAEEDPFAPFDAELSRAMHATRYRKGWKHS</sequence>
<proteinExistence type="predicted"/>
<keyword evidence="4 6" id="KW-1133">Transmembrane helix</keyword>
<feature type="transmembrane region" description="Helical" evidence="6">
    <location>
        <begin position="6"/>
        <end position="26"/>
    </location>
</feature>
<keyword evidence="7" id="KW-0966">Cell projection</keyword>
<keyword evidence="3 6" id="KW-0812">Transmembrane</keyword>
<keyword evidence="2" id="KW-1003">Cell membrane</keyword>
<protein>
    <submittedName>
        <fullName evidence="7">Flagellar biosynthetic protein FliO</fullName>
    </submittedName>
</protein>
<dbReference type="GO" id="GO:0044781">
    <property type="term" value="P:bacterial-type flagellum organization"/>
    <property type="evidence" value="ECO:0007669"/>
    <property type="project" value="InterPro"/>
</dbReference>
<reference evidence="7 8" key="1">
    <citation type="journal article" date="2019" name="Nat. Microbiol.">
        <title>Mediterranean grassland soil C-N compound turnover is dependent on rainfall and depth, and is mediated by genomically divergent microorganisms.</title>
        <authorList>
            <person name="Diamond S."/>
            <person name="Andeer P.F."/>
            <person name="Li Z."/>
            <person name="Crits-Christoph A."/>
            <person name="Burstein D."/>
            <person name="Anantharaman K."/>
            <person name="Lane K.R."/>
            <person name="Thomas B.C."/>
            <person name="Pan C."/>
            <person name="Northen T.R."/>
            <person name="Banfield J.F."/>
        </authorList>
    </citation>
    <scope>NUCLEOTIDE SEQUENCE [LARGE SCALE GENOMIC DNA]</scope>
    <source>
        <strain evidence="7">WS_9</strain>
    </source>
</reference>
<dbReference type="EMBL" id="VBOZ01000038">
    <property type="protein sequence ID" value="TMQ62611.1"/>
    <property type="molecule type" value="Genomic_DNA"/>
</dbReference>
<organism evidence="7 8">
    <name type="scientific">Eiseniibacteriota bacterium</name>
    <dbReference type="NCBI Taxonomy" id="2212470"/>
    <lineage>
        <taxon>Bacteria</taxon>
        <taxon>Candidatus Eiseniibacteriota</taxon>
    </lineage>
</organism>